<dbReference type="PROSITE" id="PS51371">
    <property type="entry name" value="CBS"/>
    <property type="match status" value="1"/>
</dbReference>
<evidence type="ECO:0008006" key="15">
    <source>
        <dbReference type="Google" id="ProtNLM"/>
    </source>
</evidence>
<evidence type="ECO:0000256" key="8">
    <source>
        <dbReference type="PROSITE-ProRule" id="PRU00703"/>
    </source>
</evidence>
<organism evidence="13 14">
    <name type="scientific">Daucus carota subsp. sativus</name>
    <name type="common">Carrot</name>
    <dbReference type="NCBI Taxonomy" id="79200"/>
    <lineage>
        <taxon>Eukaryota</taxon>
        <taxon>Viridiplantae</taxon>
        <taxon>Streptophyta</taxon>
        <taxon>Embryophyta</taxon>
        <taxon>Tracheophyta</taxon>
        <taxon>Spermatophyta</taxon>
        <taxon>Magnoliopsida</taxon>
        <taxon>eudicotyledons</taxon>
        <taxon>Gunneridae</taxon>
        <taxon>Pentapetalae</taxon>
        <taxon>asterids</taxon>
        <taxon>campanulids</taxon>
        <taxon>Apiales</taxon>
        <taxon>Apiaceae</taxon>
        <taxon>Apioideae</taxon>
        <taxon>Scandiceae</taxon>
        <taxon>Daucinae</taxon>
        <taxon>Daucus</taxon>
        <taxon>Daucus sect. Daucus</taxon>
    </lineage>
</organism>
<keyword evidence="2 9" id="KW-0812">Transmembrane</keyword>
<evidence type="ECO:0000313" key="14">
    <source>
        <dbReference type="Proteomes" id="UP000077755"/>
    </source>
</evidence>
<dbReference type="FunFam" id="3.10.580.10:FF:000015">
    <property type="entry name" value="DUF21 domain-containing protein"/>
    <property type="match status" value="1"/>
</dbReference>
<gene>
    <name evidence="13" type="ORF">DCAR_0729678</name>
</gene>
<reference evidence="13" key="2">
    <citation type="submission" date="2022-03" db="EMBL/GenBank/DDBJ databases">
        <title>Draft title - Genomic analysis of global carrot germplasm unveils the trajectory of domestication and the origin of high carotenoid orange carrot.</title>
        <authorList>
            <person name="Iorizzo M."/>
            <person name="Ellison S."/>
            <person name="Senalik D."/>
            <person name="Macko-Podgorni A."/>
            <person name="Grzebelus D."/>
            <person name="Bostan H."/>
            <person name="Rolling W."/>
            <person name="Curaba J."/>
            <person name="Simon P."/>
        </authorList>
    </citation>
    <scope>NUCLEOTIDE SEQUENCE</scope>
    <source>
        <tissue evidence="13">Leaf</tissue>
    </source>
</reference>
<evidence type="ECO:0000256" key="6">
    <source>
        <dbReference type="ARBA" id="ARBA00023136"/>
    </source>
</evidence>
<dbReference type="InterPro" id="IPR045095">
    <property type="entry name" value="ACDP"/>
</dbReference>
<evidence type="ECO:0000256" key="2">
    <source>
        <dbReference type="ARBA" id="ARBA00022692"/>
    </source>
</evidence>
<protein>
    <recommendedName>
        <fullName evidence="15">CNNM transmembrane domain-containing protein</fullName>
    </recommendedName>
</protein>
<dbReference type="GO" id="GO:0016020">
    <property type="term" value="C:membrane"/>
    <property type="evidence" value="ECO:0007669"/>
    <property type="project" value="UniProtKB-SubCell"/>
</dbReference>
<feature type="domain" description="CNNM transmembrane" evidence="12">
    <location>
        <begin position="19"/>
        <end position="202"/>
    </location>
</feature>
<evidence type="ECO:0000256" key="4">
    <source>
        <dbReference type="ARBA" id="ARBA00022989"/>
    </source>
</evidence>
<feature type="transmembrane region" description="Helical" evidence="10">
    <location>
        <begin position="138"/>
        <end position="158"/>
    </location>
</feature>
<dbReference type="SUPFAM" id="SSF54631">
    <property type="entry name" value="CBS-domain pair"/>
    <property type="match status" value="1"/>
</dbReference>
<dbReference type="AlphaFoldDB" id="A0AAF0XLF9"/>
<dbReference type="InterPro" id="IPR000644">
    <property type="entry name" value="CBS_dom"/>
</dbReference>
<evidence type="ECO:0000313" key="13">
    <source>
        <dbReference type="EMBL" id="WOH10213.1"/>
    </source>
</evidence>
<feature type="transmembrane region" description="Helical" evidence="10">
    <location>
        <begin position="108"/>
        <end position="126"/>
    </location>
</feature>
<accession>A0AAF0XLF9</accession>
<proteinExistence type="predicted"/>
<evidence type="ECO:0000256" key="10">
    <source>
        <dbReference type="SAM" id="Phobius"/>
    </source>
</evidence>
<keyword evidence="5 8" id="KW-0129">CBS domain</keyword>
<dbReference type="GO" id="GO:0005737">
    <property type="term" value="C:cytoplasm"/>
    <property type="evidence" value="ECO:0007669"/>
    <property type="project" value="TreeGrafter"/>
</dbReference>
<comment type="subcellular location">
    <subcellularLocation>
        <location evidence="1">Membrane</location>
        <topology evidence="1">Multi-pass membrane protein</topology>
    </subcellularLocation>
</comment>
<keyword evidence="4 9" id="KW-1133">Transmembrane helix</keyword>
<name>A0AAF0XLF9_DAUCS</name>
<evidence type="ECO:0000256" key="3">
    <source>
        <dbReference type="ARBA" id="ARBA00022737"/>
    </source>
</evidence>
<evidence type="ECO:0000256" key="9">
    <source>
        <dbReference type="PROSITE-ProRule" id="PRU01193"/>
    </source>
</evidence>
<evidence type="ECO:0000256" key="7">
    <source>
        <dbReference type="ARBA" id="ARBA00023180"/>
    </source>
</evidence>
<dbReference type="GO" id="GO:0010960">
    <property type="term" value="P:magnesium ion homeostasis"/>
    <property type="evidence" value="ECO:0007669"/>
    <property type="project" value="InterPro"/>
</dbReference>
<sequence length="453" mass="50840">MDVEIASTEKEIHQYYHCCRPHFFLYIILITMLVVFAGMTSGLTLGLMSMSQVDLEVIRKSGKRRDRFRASKILPVVKRPHLLLCTLLIAYTAAMEALPLLLQNLLPEYGAILISVTLILLFGEIIPHSICCRYSLKVGAALAPLVHVLLWSLFPVAYPISKLLDFMLGKGRSALFRRAELKTLVSLHGNEAGKGGELSGKETSIISGALELAEKTARDAMTPVSEVFAVDINAKLDSALLHLILENGHSRIPIYHEQPRNIIGLILVKSLLTINPANETPIKNITIRRIPRISEKMPLYDILNEFQEGLSHIALVLRHRSEMAEHSTNCKHVEVRLNIYGEGHHQNLGLRRSRRSLRNLKAIPRSASISRRETSKSKRWSETIDSNILHIDEAPLPSFTKEEEVIGIITMEDVIEQLLKDEIFDEMDHNGEYSGISNSARKVHGVLEGYSGF</sequence>
<reference evidence="13" key="1">
    <citation type="journal article" date="2016" name="Nat. Genet.">
        <title>A high-quality carrot genome assembly provides new insights into carotenoid accumulation and asterid genome evolution.</title>
        <authorList>
            <person name="Iorizzo M."/>
            <person name="Ellison S."/>
            <person name="Senalik D."/>
            <person name="Zeng P."/>
            <person name="Satapoomin P."/>
            <person name="Huang J."/>
            <person name="Bowman M."/>
            <person name="Iovene M."/>
            <person name="Sanseverino W."/>
            <person name="Cavagnaro P."/>
            <person name="Yildiz M."/>
            <person name="Macko-Podgorni A."/>
            <person name="Moranska E."/>
            <person name="Grzebelus E."/>
            <person name="Grzebelus D."/>
            <person name="Ashrafi H."/>
            <person name="Zheng Z."/>
            <person name="Cheng S."/>
            <person name="Spooner D."/>
            <person name="Van Deynze A."/>
            <person name="Simon P."/>
        </authorList>
    </citation>
    <scope>NUCLEOTIDE SEQUENCE</scope>
    <source>
        <tissue evidence="13">Leaf</tissue>
    </source>
</reference>
<feature type="domain" description="CBS" evidence="11">
    <location>
        <begin position="221"/>
        <end position="282"/>
    </location>
</feature>
<dbReference type="Pfam" id="PF01595">
    <property type="entry name" value="CNNM"/>
    <property type="match status" value="1"/>
</dbReference>
<dbReference type="PANTHER" id="PTHR12064:SF82">
    <property type="entry name" value="CNNM, TRANSMEMBRANE DOMAIN-CONTAINING PROTEIN"/>
    <property type="match status" value="1"/>
</dbReference>
<feature type="transmembrane region" description="Helical" evidence="10">
    <location>
        <begin position="23"/>
        <end position="50"/>
    </location>
</feature>
<dbReference type="PANTHER" id="PTHR12064">
    <property type="entry name" value="METAL TRANSPORTER CNNM"/>
    <property type="match status" value="1"/>
</dbReference>
<keyword evidence="7" id="KW-0325">Glycoprotein</keyword>
<keyword evidence="6 9" id="KW-0472">Membrane</keyword>
<dbReference type="GO" id="GO:0030026">
    <property type="term" value="P:intracellular manganese ion homeostasis"/>
    <property type="evidence" value="ECO:0007669"/>
    <property type="project" value="TreeGrafter"/>
</dbReference>
<dbReference type="InterPro" id="IPR002550">
    <property type="entry name" value="CNNM"/>
</dbReference>
<evidence type="ECO:0000259" key="12">
    <source>
        <dbReference type="PROSITE" id="PS51846"/>
    </source>
</evidence>
<dbReference type="CDD" id="cd04590">
    <property type="entry name" value="CBS_pair_CorC_HlyC_assoc"/>
    <property type="match status" value="1"/>
</dbReference>
<evidence type="ECO:0000256" key="1">
    <source>
        <dbReference type="ARBA" id="ARBA00004141"/>
    </source>
</evidence>
<keyword evidence="3" id="KW-0677">Repeat</keyword>
<dbReference type="InterPro" id="IPR046342">
    <property type="entry name" value="CBS_dom_sf"/>
</dbReference>
<dbReference type="Proteomes" id="UP000077755">
    <property type="component" value="Chromosome 7"/>
</dbReference>
<dbReference type="EMBL" id="CP093349">
    <property type="protein sequence ID" value="WOH10213.1"/>
    <property type="molecule type" value="Genomic_DNA"/>
</dbReference>
<dbReference type="InterPro" id="IPR044751">
    <property type="entry name" value="Ion_transp-like_CBS"/>
</dbReference>
<dbReference type="Gene3D" id="3.10.580.10">
    <property type="entry name" value="CBS-domain"/>
    <property type="match status" value="2"/>
</dbReference>
<dbReference type="PROSITE" id="PS51846">
    <property type="entry name" value="CNNM"/>
    <property type="match status" value="1"/>
</dbReference>
<evidence type="ECO:0000259" key="11">
    <source>
        <dbReference type="PROSITE" id="PS51371"/>
    </source>
</evidence>
<keyword evidence="14" id="KW-1185">Reference proteome</keyword>
<evidence type="ECO:0000256" key="5">
    <source>
        <dbReference type="ARBA" id="ARBA00023122"/>
    </source>
</evidence>